<organism evidence="2 3">
    <name type="scientific">Zopfia rhizophila CBS 207.26</name>
    <dbReference type="NCBI Taxonomy" id="1314779"/>
    <lineage>
        <taxon>Eukaryota</taxon>
        <taxon>Fungi</taxon>
        <taxon>Dikarya</taxon>
        <taxon>Ascomycota</taxon>
        <taxon>Pezizomycotina</taxon>
        <taxon>Dothideomycetes</taxon>
        <taxon>Dothideomycetes incertae sedis</taxon>
        <taxon>Zopfiaceae</taxon>
        <taxon>Zopfia</taxon>
    </lineage>
</organism>
<dbReference type="PANTHER" id="PTHR10039">
    <property type="entry name" value="AMELOGENIN"/>
    <property type="match status" value="1"/>
</dbReference>
<name>A0A6A6DA56_9PEZI</name>
<dbReference type="Pfam" id="PF22939">
    <property type="entry name" value="WHD_GPIID"/>
    <property type="match status" value="1"/>
</dbReference>
<dbReference type="EMBL" id="ML994742">
    <property type="protein sequence ID" value="KAF2175162.1"/>
    <property type="molecule type" value="Genomic_DNA"/>
</dbReference>
<evidence type="ECO:0000313" key="3">
    <source>
        <dbReference type="Proteomes" id="UP000800200"/>
    </source>
</evidence>
<dbReference type="Proteomes" id="UP000800200">
    <property type="component" value="Unassembled WGS sequence"/>
</dbReference>
<accession>A0A6A6DA56</accession>
<sequence length="161" mass="18054">MSHLQAELDAYHGACDDAMRRVVAQGRERVELAKKALSWLTFATRRLTISELREALAIEAGDSKFDPDNRPKTTDIISACCGLAVLHHASGFVSLVHHTVREYLSGAREPQFSENEIGVACVRYLSMAEFESGACSSDEELEQRLRSRPLYEYAAQNWGRH</sequence>
<dbReference type="AlphaFoldDB" id="A0A6A6DA56"/>
<dbReference type="PANTHER" id="PTHR10039:SF15">
    <property type="entry name" value="NACHT DOMAIN-CONTAINING PROTEIN"/>
    <property type="match status" value="1"/>
</dbReference>
<evidence type="ECO:0000259" key="1">
    <source>
        <dbReference type="Pfam" id="PF22939"/>
    </source>
</evidence>
<feature type="non-terminal residue" evidence="2">
    <location>
        <position position="161"/>
    </location>
</feature>
<reference evidence="2" key="1">
    <citation type="journal article" date="2020" name="Stud. Mycol.">
        <title>101 Dothideomycetes genomes: a test case for predicting lifestyles and emergence of pathogens.</title>
        <authorList>
            <person name="Haridas S."/>
            <person name="Albert R."/>
            <person name="Binder M."/>
            <person name="Bloem J."/>
            <person name="Labutti K."/>
            <person name="Salamov A."/>
            <person name="Andreopoulos B."/>
            <person name="Baker S."/>
            <person name="Barry K."/>
            <person name="Bills G."/>
            <person name="Bluhm B."/>
            <person name="Cannon C."/>
            <person name="Castanera R."/>
            <person name="Culley D."/>
            <person name="Daum C."/>
            <person name="Ezra D."/>
            <person name="Gonzalez J."/>
            <person name="Henrissat B."/>
            <person name="Kuo A."/>
            <person name="Liang C."/>
            <person name="Lipzen A."/>
            <person name="Lutzoni F."/>
            <person name="Magnuson J."/>
            <person name="Mondo S."/>
            <person name="Nolan M."/>
            <person name="Ohm R."/>
            <person name="Pangilinan J."/>
            <person name="Park H.-J."/>
            <person name="Ramirez L."/>
            <person name="Alfaro M."/>
            <person name="Sun H."/>
            <person name="Tritt A."/>
            <person name="Yoshinaga Y."/>
            <person name="Zwiers L.-H."/>
            <person name="Turgeon B."/>
            <person name="Goodwin S."/>
            <person name="Spatafora J."/>
            <person name="Crous P."/>
            <person name="Grigoriev I."/>
        </authorList>
    </citation>
    <scope>NUCLEOTIDE SEQUENCE</scope>
    <source>
        <strain evidence="2">CBS 207.26</strain>
    </source>
</reference>
<proteinExistence type="predicted"/>
<protein>
    <submittedName>
        <fullName evidence="2">Ankyrin repeat protein</fullName>
    </submittedName>
</protein>
<evidence type="ECO:0000313" key="2">
    <source>
        <dbReference type="EMBL" id="KAF2175162.1"/>
    </source>
</evidence>
<keyword evidence="3" id="KW-1185">Reference proteome</keyword>
<feature type="domain" description="GPI inositol-deacylase winged helix" evidence="1">
    <location>
        <begin position="25"/>
        <end position="105"/>
    </location>
</feature>
<dbReference type="OrthoDB" id="195446at2759"/>
<gene>
    <name evidence="2" type="ORF">K469DRAFT_611561</name>
</gene>
<dbReference type="InterPro" id="IPR054471">
    <property type="entry name" value="GPIID_WHD"/>
</dbReference>